<dbReference type="PANTHER" id="PTHR46558:SF13">
    <property type="entry name" value="HTH-TYPE TRANSCRIPTIONAL REGULATOR IMMR"/>
    <property type="match status" value="1"/>
</dbReference>
<keyword evidence="5" id="KW-1185">Reference proteome</keyword>
<dbReference type="InterPro" id="IPR001387">
    <property type="entry name" value="Cro/C1-type_HTH"/>
</dbReference>
<evidence type="ECO:0000259" key="3">
    <source>
        <dbReference type="PROSITE" id="PS50943"/>
    </source>
</evidence>
<feature type="region of interest" description="Disordered" evidence="2">
    <location>
        <begin position="70"/>
        <end position="90"/>
    </location>
</feature>
<name>A0A1I5WIF0_9FIRM</name>
<evidence type="ECO:0000313" key="5">
    <source>
        <dbReference type="Proteomes" id="UP000198577"/>
    </source>
</evidence>
<dbReference type="STRING" id="937334.SAMN05444406_11715"/>
<dbReference type="EMBL" id="FOXR01000017">
    <property type="protein sequence ID" value="SFQ19437.1"/>
    <property type="molecule type" value="Genomic_DNA"/>
</dbReference>
<feature type="domain" description="HTH cro/C1-type" evidence="3">
    <location>
        <begin position="7"/>
        <end position="61"/>
    </location>
</feature>
<dbReference type="InterPro" id="IPR010982">
    <property type="entry name" value="Lambda_DNA-bd_dom_sf"/>
</dbReference>
<reference evidence="4 5" key="1">
    <citation type="submission" date="2016-10" db="EMBL/GenBank/DDBJ databases">
        <authorList>
            <person name="de Groot N.N."/>
        </authorList>
    </citation>
    <scope>NUCLEOTIDE SEQUENCE [LARGE SCALE GENOMIC DNA]</scope>
    <source>
        <strain evidence="4 5">DSM 20678</strain>
    </source>
</reference>
<dbReference type="Pfam" id="PF01381">
    <property type="entry name" value="HTH_3"/>
    <property type="match status" value="1"/>
</dbReference>
<dbReference type="PROSITE" id="PS50943">
    <property type="entry name" value="HTH_CROC1"/>
    <property type="match status" value="1"/>
</dbReference>
<dbReference type="SUPFAM" id="SSF47413">
    <property type="entry name" value="lambda repressor-like DNA-binding domains"/>
    <property type="match status" value="1"/>
</dbReference>
<accession>A0A1I5WIF0</accession>
<dbReference type="SMART" id="SM00530">
    <property type="entry name" value="HTH_XRE"/>
    <property type="match status" value="1"/>
</dbReference>
<evidence type="ECO:0000313" key="4">
    <source>
        <dbReference type="EMBL" id="SFQ19437.1"/>
    </source>
</evidence>
<organism evidence="4 5">
    <name type="scientific">Caldicoprobacter faecalis</name>
    <dbReference type="NCBI Taxonomy" id="937334"/>
    <lineage>
        <taxon>Bacteria</taxon>
        <taxon>Bacillati</taxon>
        <taxon>Bacillota</taxon>
        <taxon>Clostridia</taxon>
        <taxon>Caldicoprobacterales</taxon>
        <taxon>Caldicoprobacteraceae</taxon>
        <taxon>Caldicoprobacter</taxon>
    </lineage>
</organism>
<dbReference type="PANTHER" id="PTHR46558">
    <property type="entry name" value="TRACRIPTIONAL REGULATORY PROTEIN-RELATED-RELATED"/>
    <property type="match status" value="1"/>
</dbReference>
<proteinExistence type="predicted"/>
<evidence type="ECO:0000256" key="1">
    <source>
        <dbReference type="ARBA" id="ARBA00023125"/>
    </source>
</evidence>
<dbReference type="AlphaFoldDB" id="A0A1I5WIF0"/>
<feature type="compositionally biased region" description="Polar residues" evidence="2">
    <location>
        <begin position="72"/>
        <end position="83"/>
    </location>
</feature>
<evidence type="ECO:0000256" key="2">
    <source>
        <dbReference type="SAM" id="MobiDB-lite"/>
    </source>
</evidence>
<dbReference type="OrthoDB" id="1766270at2"/>
<protein>
    <submittedName>
        <fullName evidence="4">DNA-binding transcriptional regulator, XRE-family HTH domain</fullName>
    </submittedName>
</protein>
<dbReference type="Gene3D" id="1.10.260.40">
    <property type="entry name" value="lambda repressor-like DNA-binding domains"/>
    <property type="match status" value="1"/>
</dbReference>
<gene>
    <name evidence="4" type="ORF">SAMN05444406_11715</name>
</gene>
<dbReference type="GO" id="GO:0003677">
    <property type="term" value="F:DNA binding"/>
    <property type="evidence" value="ECO:0007669"/>
    <property type="project" value="UniProtKB-KW"/>
</dbReference>
<sequence>MGFPERLVELRTRHGMTQKELAEKLGVSRGTIGMYEIGQRDPDTETIIKLTKIFNVSADYLMGLSDIPNPYKDTTNDSSSNADNEIKPDDNEEYFTISELIAFIKEKRKKKEGK</sequence>
<dbReference type="Proteomes" id="UP000198577">
    <property type="component" value="Unassembled WGS sequence"/>
</dbReference>
<dbReference type="CDD" id="cd00093">
    <property type="entry name" value="HTH_XRE"/>
    <property type="match status" value="1"/>
</dbReference>
<keyword evidence="1 4" id="KW-0238">DNA-binding</keyword>